<protein>
    <recommendedName>
        <fullName evidence="2">Peptide deformylase-like</fullName>
    </recommendedName>
    <alternativeName>
        <fullName evidence="2">Polypeptide deformylase-like</fullName>
    </alternativeName>
</protein>
<evidence type="ECO:0000256" key="1">
    <source>
        <dbReference type="ARBA" id="ARBA00010759"/>
    </source>
</evidence>
<dbReference type="PANTHER" id="PTHR10458:SF22">
    <property type="entry name" value="PEPTIDE DEFORMYLASE"/>
    <property type="match status" value="1"/>
</dbReference>
<dbReference type="PRINTS" id="PR01576">
    <property type="entry name" value="PDEFORMYLASE"/>
</dbReference>
<dbReference type="Pfam" id="PF01327">
    <property type="entry name" value="Pep_deformylase"/>
    <property type="match status" value="1"/>
</dbReference>
<keyword evidence="4" id="KW-1185">Reference proteome</keyword>
<dbReference type="CDD" id="cd00487">
    <property type="entry name" value="Pep_deformylase"/>
    <property type="match status" value="1"/>
</dbReference>
<dbReference type="HAMAP" id="MF_00163">
    <property type="entry name" value="Pep_deformylase"/>
    <property type="match status" value="1"/>
</dbReference>
<dbReference type="OrthoDB" id="9804313at2"/>
<dbReference type="Proteomes" id="UP000033774">
    <property type="component" value="Unassembled WGS sequence"/>
</dbReference>
<dbReference type="AlphaFoldDB" id="A0A0F3IWR5"/>
<dbReference type="NCBIfam" id="TIGR00079">
    <property type="entry name" value="pept_deformyl"/>
    <property type="match status" value="1"/>
</dbReference>
<dbReference type="GO" id="GO:0042586">
    <property type="term" value="F:peptide deformylase activity"/>
    <property type="evidence" value="ECO:0007669"/>
    <property type="project" value="InterPro"/>
</dbReference>
<dbReference type="RefSeq" id="WP_045774250.1">
    <property type="nucleotide sequence ID" value="NZ_LAJY01000017.1"/>
</dbReference>
<gene>
    <name evidence="3" type="ORF">VZ95_01160</name>
</gene>
<dbReference type="EMBL" id="LAJY01000017">
    <property type="protein sequence ID" value="KJV11013.1"/>
    <property type="molecule type" value="Genomic_DNA"/>
</dbReference>
<accession>A0A0F3IWR5</accession>
<dbReference type="PIRSF" id="PIRSF004749">
    <property type="entry name" value="Pep_def"/>
    <property type="match status" value="1"/>
</dbReference>
<name>A0A0F3IWR5_9PROT</name>
<dbReference type="PANTHER" id="PTHR10458">
    <property type="entry name" value="PEPTIDE DEFORMYLASE"/>
    <property type="match status" value="1"/>
</dbReference>
<sequence>MALRDIIAYPDPRLRQKAAPVTAFDADLRALAEDLLETLRAAQGLGITAPHIGVLTRVTVIELSPEDGPRTYVNPEVIWSSPETAKDQEGSLSMAGVLDTLERPAKIRLRYQTIDGETREEEAEGLLSVCLQHEIDQLDGIFWIYRLSALKRERLVKRYEKLKRLGRHEPAA</sequence>
<organism evidence="3 4">
    <name type="scientific">Elstera litoralis</name>
    <dbReference type="NCBI Taxonomy" id="552518"/>
    <lineage>
        <taxon>Bacteria</taxon>
        <taxon>Pseudomonadati</taxon>
        <taxon>Pseudomonadota</taxon>
        <taxon>Alphaproteobacteria</taxon>
        <taxon>Rhodospirillales</taxon>
        <taxon>Rhodospirillaceae</taxon>
        <taxon>Elstera</taxon>
    </lineage>
</organism>
<dbReference type="NCBIfam" id="NF001159">
    <property type="entry name" value="PRK00150.1-3"/>
    <property type="match status" value="1"/>
</dbReference>
<dbReference type="SUPFAM" id="SSF56420">
    <property type="entry name" value="Peptide deformylase"/>
    <property type="match status" value="1"/>
</dbReference>
<comment type="caution">
    <text evidence="2">Lacks conserved residue(s) required for the propagation of feature annotation.</text>
</comment>
<dbReference type="InterPro" id="IPR036821">
    <property type="entry name" value="Peptide_deformylase_sf"/>
</dbReference>
<dbReference type="Gene3D" id="3.90.45.10">
    <property type="entry name" value="Peptide deformylase"/>
    <property type="match status" value="1"/>
</dbReference>
<dbReference type="InterPro" id="IPR023635">
    <property type="entry name" value="Peptide_deformylase"/>
</dbReference>
<dbReference type="PATRIC" id="fig|552518.3.peg.742"/>
<proteinExistence type="inferred from homology"/>
<evidence type="ECO:0000313" key="3">
    <source>
        <dbReference type="EMBL" id="KJV11013.1"/>
    </source>
</evidence>
<evidence type="ECO:0000313" key="4">
    <source>
        <dbReference type="Proteomes" id="UP000033774"/>
    </source>
</evidence>
<comment type="caution">
    <text evidence="3">The sequence shown here is derived from an EMBL/GenBank/DDBJ whole genome shotgun (WGS) entry which is preliminary data.</text>
</comment>
<evidence type="ECO:0000256" key="2">
    <source>
        <dbReference type="HAMAP-Rule" id="MF_00163"/>
    </source>
</evidence>
<reference evidence="3 4" key="1">
    <citation type="submission" date="2015-03" db="EMBL/GenBank/DDBJ databases">
        <title>Draft genome sequence of Elstera litoralis.</title>
        <authorList>
            <person name="Rahalkar M.C."/>
            <person name="Dhakephalkar P.K."/>
            <person name="Pore S.D."/>
            <person name="Arora P."/>
            <person name="Kapse N.G."/>
            <person name="Pandit P.S."/>
        </authorList>
    </citation>
    <scope>NUCLEOTIDE SEQUENCE [LARGE SCALE GENOMIC DNA]</scope>
    <source>
        <strain evidence="3 4">Dia-1</strain>
    </source>
</reference>
<comment type="similarity">
    <text evidence="1 2">Belongs to the polypeptide deformylase family.</text>
</comment>
<feature type="active site" evidence="2">
    <location>
        <position position="134"/>
    </location>
</feature>
<dbReference type="NCBIfam" id="NF009484">
    <property type="entry name" value="PRK12846.1-5"/>
    <property type="match status" value="1"/>
</dbReference>